<proteinExistence type="inferred from homology"/>
<dbReference type="SUPFAM" id="SSF55154">
    <property type="entry name" value="CYTH-like phosphatases"/>
    <property type="match status" value="1"/>
</dbReference>
<dbReference type="InterPro" id="IPR004206">
    <property type="entry name" value="mRNA_triPase_Cet1"/>
</dbReference>
<evidence type="ECO:0000256" key="8">
    <source>
        <dbReference type="RuleBase" id="RU367053"/>
    </source>
</evidence>
<evidence type="ECO:0000256" key="4">
    <source>
        <dbReference type="ARBA" id="ARBA00022664"/>
    </source>
</evidence>
<evidence type="ECO:0000256" key="1">
    <source>
        <dbReference type="ARBA" id="ARBA00001946"/>
    </source>
</evidence>
<evidence type="ECO:0000256" key="6">
    <source>
        <dbReference type="ARBA" id="ARBA00023242"/>
    </source>
</evidence>
<dbReference type="Proteomes" id="UP000182334">
    <property type="component" value="Chromosome I"/>
</dbReference>
<sequence length="491" mass="55403">MNVGSILNGDSPPDNDDSITFPGQDSKQPPLHSRQSINDLLNDSPAGGRPLNQVQKHHKVEANLGASASDTSKFHSSDMLNGPSLASSNEDELESVEKVETVKQERSDDNIGAKNGGKPPVKGNQLVESELERINKLKLTSKKPHRYTTPPIWAQEWIPPSQSGRRDAGVVFAAPTQETGASATLSQKPVFDRSTTVSADLECLITGVIPPQSVVRTIAEWIYANFVEIAVENRPYVELELKFGTIVDQVSGHRIDIGVSTECIYTRGAEARFEMGVHEVGWNDMKTFLGELEKSYQDENRKNPTKPRQKFSVLETDNTDYFFLNTERNEMPKKIRITKDNSLSPPRYTGILKKRLSDLYIHNPSSMYDLRLSLSLEFPIDESSVEPIMRKNKPTLTRIKRRTSWRHPPTVTQFDFTMVLLPKTTRNKLGKNVTEHENTHELELEIDTKEIFKGFDKIRDGSDTIRFEELVEVFLNNARCLNNRVTKLASK</sequence>
<gene>
    <name evidence="11" type="ORF">SAMEA4029010_CIC11G00000005559</name>
</gene>
<comment type="subcellular location">
    <subcellularLocation>
        <location evidence="2 8">Nucleus</location>
    </subcellularLocation>
</comment>
<dbReference type="GO" id="GO:0004651">
    <property type="term" value="F:polynucleotide 5'-phosphatase activity"/>
    <property type="evidence" value="ECO:0007669"/>
    <property type="project" value="UniProtKB-UniRule"/>
</dbReference>
<keyword evidence="8" id="KW-0506">mRNA capping</keyword>
<feature type="domain" description="mRNA triphosphatase Cet1-like" evidence="10">
    <location>
        <begin position="212"/>
        <end position="446"/>
    </location>
</feature>
<dbReference type="AlphaFoldDB" id="A0A1L0FS85"/>
<feature type="region of interest" description="Disordered" evidence="9">
    <location>
        <begin position="1"/>
        <end position="124"/>
    </location>
</feature>
<reference evidence="11 12" key="1">
    <citation type="submission" date="2016-10" db="EMBL/GenBank/DDBJ databases">
        <authorList>
            <person name="de Groot N.N."/>
        </authorList>
    </citation>
    <scope>NUCLEOTIDE SEQUENCE [LARGE SCALE GENOMIC DNA]</scope>
    <source>
        <strain evidence="11 12">CBS 141442</strain>
    </source>
</reference>
<dbReference type="GO" id="GO:0006370">
    <property type="term" value="P:7-methylguanosine mRNA capping"/>
    <property type="evidence" value="ECO:0007669"/>
    <property type="project" value="UniProtKB-UniRule"/>
</dbReference>
<dbReference type="Gene3D" id="3.20.100.10">
    <property type="entry name" value="mRNA triphosphatase Cet1-like"/>
    <property type="match status" value="1"/>
</dbReference>
<dbReference type="PANTHER" id="PTHR28118:SF1">
    <property type="entry name" value="POLYNUCLEOTIDE 5'-TRIPHOSPHATASE CTL1-RELATED"/>
    <property type="match status" value="1"/>
</dbReference>
<comment type="similarity">
    <text evidence="3 8">Belongs to the fungal TPase family.</text>
</comment>
<evidence type="ECO:0000259" key="10">
    <source>
        <dbReference type="Pfam" id="PF02940"/>
    </source>
</evidence>
<dbReference type="OrthoDB" id="272147at2759"/>
<dbReference type="Pfam" id="PF02940">
    <property type="entry name" value="mRNA_triPase"/>
    <property type="match status" value="1"/>
</dbReference>
<feature type="compositionally biased region" description="Polar residues" evidence="9">
    <location>
        <begin position="21"/>
        <end position="41"/>
    </location>
</feature>
<evidence type="ECO:0000256" key="5">
    <source>
        <dbReference type="ARBA" id="ARBA00022801"/>
    </source>
</evidence>
<keyword evidence="12" id="KW-1185">Reference proteome</keyword>
<protein>
    <recommendedName>
        <fullName evidence="8">mRNA-capping enzyme subunit beta</fullName>
        <ecNumber evidence="8">3.6.1.74</ecNumber>
    </recommendedName>
    <alternativeName>
        <fullName evidence="8">mRNA 5'-phosphatase</fullName>
    </alternativeName>
    <alternativeName>
        <fullName evidence="8">mRNA 5'-triphosphate monophosphatase</fullName>
    </alternativeName>
</protein>
<dbReference type="EMBL" id="LT635756">
    <property type="protein sequence ID" value="SGZ46908.1"/>
    <property type="molecule type" value="Genomic_DNA"/>
</dbReference>
<dbReference type="InterPro" id="IPR037009">
    <property type="entry name" value="mRNA_triPase_Cet1_sf"/>
</dbReference>
<evidence type="ECO:0000256" key="7">
    <source>
        <dbReference type="ARBA" id="ARBA00047740"/>
    </source>
</evidence>
<evidence type="ECO:0000256" key="2">
    <source>
        <dbReference type="ARBA" id="ARBA00004123"/>
    </source>
</evidence>
<dbReference type="CDD" id="cd07470">
    <property type="entry name" value="CYTH-like_mRNA_RTPase"/>
    <property type="match status" value="1"/>
</dbReference>
<comment type="subunit">
    <text evidence="8">Heterodimer. The mRNA-capping enzyme is composed of two separate chains alpha and beta, respectively a mRNA guanylyltransferase and an mRNA 5'-triphosphate monophosphatase.</text>
</comment>
<evidence type="ECO:0000256" key="9">
    <source>
        <dbReference type="SAM" id="MobiDB-lite"/>
    </source>
</evidence>
<dbReference type="PANTHER" id="PTHR28118">
    <property type="entry name" value="POLYNUCLEOTIDE 5'-TRIPHOSPHATASE-RELATED"/>
    <property type="match status" value="1"/>
</dbReference>
<dbReference type="EC" id="3.6.1.74" evidence="8"/>
<evidence type="ECO:0000313" key="11">
    <source>
        <dbReference type="EMBL" id="SGZ46908.1"/>
    </source>
</evidence>
<evidence type="ECO:0000256" key="3">
    <source>
        <dbReference type="ARBA" id="ARBA00006345"/>
    </source>
</evidence>
<keyword evidence="4 8" id="KW-0507">mRNA processing</keyword>
<comment type="function">
    <text evidence="8">First step of mRNA capping. Converts the 5'-triphosphate end of a nascent mRNA chain into a diphosphate end.</text>
</comment>
<accession>A0A1L0FS85</accession>
<organism evidence="11 12">
    <name type="scientific">Sungouiella intermedia</name>
    <dbReference type="NCBI Taxonomy" id="45354"/>
    <lineage>
        <taxon>Eukaryota</taxon>
        <taxon>Fungi</taxon>
        <taxon>Dikarya</taxon>
        <taxon>Ascomycota</taxon>
        <taxon>Saccharomycotina</taxon>
        <taxon>Pichiomycetes</taxon>
        <taxon>Metschnikowiaceae</taxon>
        <taxon>Sungouiella</taxon>
    </lineage>
</organism>
<dbReference type="GO" id="GO:0031533">
    <property type="term" value="C:mRNA capping enzyme complex"/>
    <property type="evidence" value="ECO:0007669"/>
    <property type="project" value="UniProtKB-UniRule"/>
</dbReference>
<name>A0A1L0FS85_9ASCO</name>
<feature type="compositionally biased region" description="Basic and acidic residues" evidence="9">
    <location>
        <begin position="95"/>
        <end position="111"/>
    </location>
</feature>
<keyword evidence="5 8" id="KW-0378">Hydrolase</keyword>
<dbReference type="InterPro" id="IPR040343">
    <property type="entry name" value="Cet1/Ctl1"/>
</dbReference>
<comment type="catalytic activity">
    <reaction evidence="7">
        <text>a 5'-end triphospho-ribonucleoside in mRNA + H2O = a 5'-end diphospho-ribonucleoside in mRNA + phosphate + H(+)</text>
        <dbReference type="Rhea" id="RHEA:67004"/>
        <dbReference type="Rhea" id="RHEA-COMP:17164"/>
        <dbReference type="Rhea" id="RHEA-COMP:17165"/>
        <dbReference type="ChEBI" id="CHEBI:15377"/>
        <dbReference type="ChEBI" id="CHEBI:15378"/>
        <dbReference type="ChEBI" id="CHEBI:43474"/>
        <dbReference type="ChEBI" id="CHEBI:167616"/>
        <dbReference type="ChEBI" id="CHEBI:167618"/>
        <dbReference type="EC" id="3.6.1.74"/>
    </reaction>
    <physiologicalReaction direction="left-to-right" evidence="7">
        <dbReference type="Rhea" id="RHEA:67005"/>
    </physiologicalReaction>
</comment>
<evidence type="ECO:0000313" key="12">
    <source>
        <dbReference type="Proteomes" id="UP000182334"/>
    </source>
</evidence>
<dbReference type="InterPro" id="IPR033469">
    <property type="entry name" value="CYTH-like_dom_sf"/>
</dbReference>
<dbReference type="STRING" id="45354.A0A1L0FS85"/>
<keyword evidence="6 8" id="KW-0539">Nucleus</keyword>
<comment type="cofactor">
    <cofactor evidence="1 8">
        <name>Mg(2+)</name>
        <dbReference type="ChEBI" id="CHEBI:18420"/>
    </cofactor>
</comment>
<dbReference type="GO" id="GO:0140818">
    <property type="term" value="F:mRNA 5'-triphosphate monophosphatase activity"/>
    <property type="evidence" value="ECO:0007669"/>
    <property type="project" value="UniProtKB-EC"/>
</dbReference>